<dbReference type="KEGG" id="bze:COCCADRAFT_10205"/>
<feature type="signal peptide" evidence="1">
    <location>
        <begin position="1"/>
        <end position="17"/>
    </location>
</feature>
<dbReference type="RefSeq" id="XP_007718586.1">
    <property type="nucleotide sequence ID" value="XM_007720396.1"/>
</dbReference>
<dbReference type="Gene3D" id="3.50.4.10">
    <property type="entry name" value="Hepatocyte Growth Factor"/>
    <property type="match status" value="2"/>
</dbReference>
<protein>
    <recommendedName>
        <fullName evidence="2">Apple domain-containing protein</fullName>
    </recommendedName>
</protein>
<accession>W6XJ34</accession>
<evidence type="ECO:0000313" key="4">
    <source>
        <dbReference type="Proteomes" id="UP000053841"/>
    </source>
</evidence>
<gene>
    <name evidence="3" type="ORF">COCCADRAFT_10205</name>
</gene>
<keyword evidence="4" id="KW-1185">Reference proteome</keyword>
<dbReference type="GeneID" id="19142481"/>
<dbReference type="HOGENOM" id="CLU_723586_0_0_1"/>
<evidence type="ECO:0000313" key="3">
    <source>
        <dbReference type="EMBL" id="EUC27112.1"/>
    </source>
</evidence>
<reference evidence="3 4" key="1">
    <citation type="journal article" date="2013" name="PLoS Genet.">
        <title>Comparative genome structure, secondary metabolite, and effector coding capacity across Cochliobolus pathogens.</title>
        <authorList>
            <person name="Condon B.J."/>
            <person name="Leng Y."/>
            <person name="Wu D."/>
            <person name="Bushley K.E."/>
            <person name="Ohm R.A."/>
            <person name="Otillar R."/>
            <person name="Martin J."/>
            <person name="Schackwitz W."/>
            <person name="Grimwood J."/>
            <person name="MohdZainudin N."/>
            <person name="Xue C."/>
            <person name="Wang R."/>
            <person name="Manning V.A."/>
            <person name="Dhillon B."/>
            <person name="Tu Z.J."/>
            <person name="Steffenson B.J."/>
            <person name="Salamov A."/>
            <person name="Sun H."/>
            <person name="Lowry S."/>
            <person name="LaButti K."/>
            <person name="Han J."/>
            <person name="Copeland A."/>
            <person name="Lindquist E."/>
            <person name="Barry K."/>
            <person name="Schmutz J."/>
            <person name="Baker S.E."/>
            <person name="Ciuffetti L.M."/>
            <person name="Grigoriev I.V."/>
            <person name="Zhong S."/>
            <person name="Turgeon B.G."/>
        </authorList>
    </citation>
    <scope>NUCLEOTIDE SEQUENCE [LARGE SCALE GENOMIC DNA]</scope>
    <source>
        <strain evidence="3 4">26-R-13</strain>
    </source>
</reference>
<keyword evidence="1" id="KW-0732">Signal</keyword>
<proteinExistence type="predicted"/>
<dbReference type="Proteomes" id="UP000053841">
    <property type="component" value="Unassembled WGS sequence"/>
</dbReference>
<dbReference type="InterPro" id="IPR003609">
    <property type="entry name" value="Pan_app"/>
</dbReference>
<sequence>MSSTLFSASVLALRASSLICPSLPTCPDDNECTFSSNGADFKVSCATDFYGGDMGRAYAATVAECMKICASTDECVALSYVGTDCYLKNTLNAGSANTGVMGANIISRVTPTAPSSSSAGPQQPCPASINCPDNNGCLNSDSTSGRSFTLSCGVDFFGGDLEMQWADGLEACSAACAVNPECVAASFVGNSGSSGPCYLKSKNLGQILDSRVNGFSANPPSASVPATPSPTPASPVAGGISKSLNTLEGVQFCASYISYSPPVETLRTAVTISTVTGTTTTDQVTSTPPAVKLVETVVVSKETTVVASTETAFTTTTVQGNLEKRLQATPAAALETPHRDRVHSNGNELYKDNYCCSGPYDHYGHNLATHTHNQRDLSDPDC</sequence>
<name>W6XJ34_COCC2</name>
<organism evidence="3 4">
    <name type="scientific">Cochliobolus carbonum (strain 26-R-13)</name>
    <name type="common">Maize leaf spot fungus</name>
    <name type="synonym">Bipolaris zeicola</name>
    <dbReference type="NCBI Taxonomy" id="930089"/>
    <lineage>
        <taxon>Eukaryota</taxon>
        <taxon>Fungi</taxon>
        <taxon>Dikarya</taxon>
        <taxon>Ascomycota</taxon>
        <taxon>Pezizomycotina</taxon>
        <taxon>Dothideomycetes</taxon>
        <taxon>Pleosporomycetidae</taxon>
        <taxon>Pleosporales</taxon>
        <taxon>Pleosporineae</taxon>
        <taxon>Pleosporaceae</taxon>
        <taxon>Bipolaris</taxon>
    </lineage>
</organism>
<dbReference type="PANTHER" id="PTHR33946:SF4">
    <property type="entry name" value="COAGULATION FACTOR XI"/>
    <property type="match status" value="1"/>
</dbReference>
<dbReference type="AlphaFoldDB" id="W6XJ34"/>
<dbReference type="OrthoDB" id="3788364at2759"/>
<dbReference type="eggNOG" id="ENOG502SHMP">
    <property type="taxonomic scope" value="Eukaryota"/>
</dbReference>
<dbReference type="Pfam" id="PF14295">
    <property type="entry name" value="PAN_4"/>
    <property type="match status" value="2"/>
</dbReference>
<feature type="chain" id="PRO_5004888117" description="Apple domain-containing protein" evidence="1">
    <location>
        <begin position="18"/>
        <end position="382"/>
    </location>
</feature>
<dbReference type="EMBL" id="KI965003">
    <property type="protein sequence ID" value="EUC27112.1"/>
    <property type="molecule type" value="Genomic_DNA"/>
</dbReference>
<feature type="domain" description="Apple" evidence="2">
    <location>
        <begin position="32"/>
        <end position="110"/>
    </location>
</feature>
<dbReference type="PROSITE" id="PS50948">
    <property type="entry name" value="PAN"/>
    <property type="match status" value="1"/>
</dbReference>
<evidence type="ECO:0000256" key="1">
    <source>
        <dbReference type="SAM" id="SignalP"/>
    </source>
</evidence>
<dbReference type="PANTHER" id="PTHR33946">
    <property type="match status" value="1"/>
</dbReference>
<evidence type="ECO:0000259" key="2">
    <source>
        <dbReference type="PROSITE" id="PS50948"/>
    </source>
</evidence>